<dbReference type="GeneID" id="93165186"/>
<dbReference type="AlphaFoldDB" id="A0A0J9CAP3"/>
<comment type="caution">
    <text evidence="1">The sequence shown here is derived from an EMBL/GenBank/DDBJ whole genome shotgun (WGS) entry which is preliminary data.</text>
</comment>
<protein>
    <recommendedName>
        <fullName evidence="3">Peptidase</fullName>
    </recommendedName>
</protein>
<sequence>MNSMERTREFLKSIGLPGGDAYHLPDSKKRFADGGQYRFEVPGIQGPKAMIALLEAMDSYGLYLHRVTQTQGIMRMTDDEITEMVEYANQWQTDLILAIGPRATTDTSASVHTEEGVRMGYRLRGQEQIVRAIEDVKRAARLGCRGFLVYDEGCLYVLNEARKAGEIPDDCHFKLSAHAGHGNPAAGKLLESIGADSLNPVRDIQLQMLASLRQAIDIPIDIHTENPKSTGGFIRHYEVPEMIRVAAPIYLKTGGSVAATHSWDSTEDDARKRAKQCLLVKRMIDEYYPEAVWSPRGSLV</sequence>
<dbReference type="Proteomes" id="UP000037392">
    <property type="component" value="Unassembled WGS sequence"/>
</dbReference>
<reference evidence="1 2" key="1">
    <citation type="submission" date="2011-04" db="EMBL/GenBank/DDBJ databases">
        <title>The Genome Sequence of Clostridium citroniae WAL-19142.</title>
        <authorList>
            <consortium name="The Broad Institute Genome Sequencing Platform"/>
            <person name="Earl A."/>
            <person name="Ward D."/>
            <person name="Feldgarden M."/>
            <person name="Gevers D."/>
            <person name="Warren Y.A."/>
            <person name="Tyrrell K.L."/>
            <person name="Citron D.M."/>
            <person name="Goldstein E.J."/>
            <person name="Daigneault M."/>
            <person name="Allen-Vercoe E."/>
            <person name="Young S.K."/>
            <person name="Zeng Q."/>
            <person name="Gargeya S."/>
            <person name="Fitzgerald M."/>
            <person name="Haas B."/>
            <person name="Abouelleil A."/>
            <person name="Alvarado L."/>
            <person name="Arachchi H.M."/>
            <person name="Berlin A."/>
            <person name="Brown A."/>
            <person name="Chapman S.B."/>
            <person name="Chen Z."/>
            <person name="Dunbar C."/>
            <person name="Freedman E."/>
            <person name="Gearin G."/>
            <person name="Gellesch M."/>
            <person name="Goldberg J."/>
            <person name="Griggs A."/>
            <person name="Gujja S."/>
            <person name="Heilman E.R."/>
            <person name="Heiman D."/>
            <person name="Howarth C."/>
            <person name="Larson L."/>
            <person name="Lui A."/>
            <person name="MacDonald P.J."/>
            <person name="Mehta T."/>
            <person name="Montmayeur A."/>
            <person name="Murphy C."/>
            <person name="Neiman D."/>
            <person name="Pearson M."/>
            <person name="Priest M."/>
            <person name="Roberts A."/>
            <person name="Saif S."/>
            <person name="Shea T."/>
            <person name="Shenoy N."/>
            <person name="Sisk P."/>
            <person name="Stolte C."/>
            <person name="Sykes S."/>
            <person name="White J."/>
            <person name="Yandava C."/>
            <person name="Wortman J."/>
            <person name="Nusbaum C."/>
            <person name="Birren B."/>
        </authorList>
    </citation>
    <scope>NUCLEOTIDE SEQUENCE [LARGE SCALE GENOMIC DNA]</scope>
    <source>
        <strain evidence="1 2">WAL-19142</strain>
    </source>
</reference>
<dbReference type="OrthoDB" id="244056at2"/>
<gene>
    <name evidence="1" type="ORF">HMPREF9470_01659</name>
</gene>
<accession>A0A0J9CAP3</accession>
<proteinExistence type="predicted"/>
<evidence type="ECO:0000313" key="2">
    <source>
        <dbReference type="Proteomes" id="UP000037392"/>
    </source>
</evidence>
<evidence type="ECO:0008006" key="3">
    <source>
        <dbReference type="Google" id="ProtNLM"/>
    </source>
</evidence>
<evidence type="ECO:0000313" key="1">
    <source>
        <dbReference type="EMBL" id="KMW21554.1"/>
    </source>
</evidence>
<name>A0A0J9CAP3_9FIRM</name>
<dbReference type="EMBL" id="ADLK01000015">
    <property type="protein sequence ID" value="KMW21554.1"/>
    <property type="molecule type" value="Genomic_DNA"/>
</dbReference>
<organism evidence="1 2">
    <name type="scientific">[Clostridium] citroniae WAL-19142</name>
    <dbReference type="NCBI Taxonomy" id="742734"/>
    <lineage>
        <taxon>Bacteria</taxon>
        <taxon>Bacillati</taxon>
        <taxon>Bacillota</taxon>
        <taxon>Clostridia</taxon>
        <taxon>Lachnospirales</taxon>
        <taxon>Lachnospiraceae</taxon>
        <taxon>Enterocloster</taxon>
    </lineage>
</organism>
<dbReference type="RefSeq" id="WP_048929644.1">
    <property type="nucleotide sequence ID" value="NZ_KQ235877.1"/>
</dbReference>
<dbReference type="PATRIC" id="fig|742734.4.peg.1778"/>